<keyword evidence="2" id="KW-0040">ANK repeat</keyword>
<feature type="repeat" description="ANK" evidence="2">
    <location>
        <begin position="817"/>
        <end position="850"/>
    </location>
</feature>
<reference evidence="6" key="1">
    <citation type="submission" date="2020-06" db="EMBL/GenBank/DDBJ databases">
        <title>A chromosome-scale genome assembly of Talaromyces rugulosus W13939.</title>
        <authorList>
            <person name="Wang B."/>
            <person name="Guo L."/>
            <person name="Ye K."/>
            <person name="Wang L."/>
        </authorList>
    </citation>
    <scope>NUCLEOTIDE SEQUENCE [LARGE SCALE GENOMIC DNA]</scope>
    <source>
        <strain evidence="6">W13939</strain>
    </source>
</reference>
<protein>
    <recommendedName>
        <fullName evidence="4">NACHT domain-containing protein</fullName>
    </recommendedName>
</protein>
<dbReference type="SMART" id="SM00248">
    <property type="entry name" value="ANK"/>
    <property type="match status" value="3"/>
</dbReference>
<proteinExistence type="predicted"/>
<dbReference type="Proteomes" id="UP000509510">
    <property type="component" value="Chromosome IV"/>
</dbReference>
<dbReference type="InterPro" id="IPR036770">
    <property type="entry name" value="Ankyrin_rpt-contain_sf"/>
</dbReference>
<accession>A0A7H8R4V4</accession>
<dbReference type="InterPro" id="IPR056884">
    <property type="entry name" value="NPHP3-like_N"/>
</dbReference>
<dbReference type="Gene3D" id="3.40.50.300">
    <property type="entry name" value="P-loop containing nucleotide triphosphate hydrolases"/>
    <property type="match status" value="2"/>
</dbReference>
<keyword evidence="6" id="KW-1185">Reference proteome</keyword>
<sequence>MSFLKRFKTKRTKKKETLRSEDSPPVYSKLGPQDTEQIITNSTNAAFQEAWKMHWKELSESEKLAWSFQEVRSPLKVHKTIDDMDKYHRDQSVARKCAEGTLRFLRAIETLMAGVTIGMQAYPDVSSIVVGIVRVVINIAVKYFEYYEKLTGMLERLSDHLQVLDLFTRNKSEEPLLHSTLVAIYVNILAFCRYARRAFVDQGDIKRSNSFAMLAKVQWAPFEEQFGRIQSNLKHHTENLDRISAAITLNSTLEIREDVKKAPETAQNERREFLSWISTESIEEIHGMIRRKRLADTGSWLFEHLNYKKWALEEKVGPLWLFGPAGTGKSVLASMVIDHFSKNEDNVEVIHIYFKGEDTTIMRNSLVDVLSMLVKQLCWNIDVLPEQLLEFYRNSKRNARKPTSEDIKALFTECLNHVGKTVLVLDGLDEYEETKRKQLLNFISQTLAQRLNLKIFITSRLENDIKNVLHRCECLPIESVSQTRQDLVRVVKHHVTNELGHIEPEFQEEVIKLLIEKSGGIFLWVNFQLNDLTKIPEQSIRAQLNTLPSGLEETYLEYFRGINMQPQTVTTLAQRCFLWTFHTNARLTGSQLRDAVSLDLRISGNEQDLYSIDTLETVTKNLLNVPEFPFSRVRPVHFSLQEYATSSDSPPSDLREFLLPDSESANQQLAILCLEHLLADVPPRDFFDTILFYSAAYFETHIKRLKKIPGALIDLLDRILIKEKHMPLKILTWRWPITHETYPDISCMGCPKSVDPVFFMKCTGLDQIDVLWKRYSHLEQPTSYPDGYLHLAVAGRLEDTVKDMIAQGVEADQLDVTGRSPLYYGCDTGCPLEIVKLLVEEGANINLRTDDGKTPRKIAINFHVAKYLESIGGVEKKNGNPKENKETTPAERPQVYTSDWNPEQTEQVIAKTTNAAFLEAWRMHWMDLDESEKVEWSFQEVKSPLKVQKTIEDMDKLHREHSISRKVAAKTLRFFEALETLMSGVAIGIQSYPEVSAIVVGVVRVVINVAVKYFEYYEKLSQMLERLAEHIAIFDLFTQNNSDEQILHRIEQERRNFLDWICKYEIEEIHGIVREKRHPNTGLWLLDDRSYKSWILEKGTHPLWISGPAGTGKSVLASMVIDHLKDCTKYPDYTVAYMYFKGEEVDTKHLPSRVMSMLVKQLCWNLETLPERTLQFFRDFEKNARQHTFEDLSFLWVDLQLNDLVQIPQSDIENQLTMLPSGLSDTYIECLRRINAQPRANRLLAQTCFIWALYSYRLTGRSEFCDLVSLEAKLSEDKKGKYGWMEIEGATKQLIIAPGYWGRVRPLHFSFKEFILNPECPIPVDLQCYVPDSDTANARMAIMCLQHMMAENVPPGNILSTGLFYCGAYFDRHIRELATLPDELMDLLDQLFNNEPHKFLRILAWRWPLAHENYPDISCPGSPSSMDPVFFMQCTQLDKVPSIWSRYSNEHNPMLSVSNMEKHSSHSKFIHKLQSLDVDKKGCNLRSLAQNCFLWSLYAKKPITTAQLLDAVALDLKTSPKRTKGHEYFYTLTDLRNATCDLLLISGFGLNRVRPLDHDSERFICSAIHDDDTAIGLKEFFPSQREANIRLSSYCLQHLLADTPPEDSLFTILPYCASYFDAHIRSLDNKIPPNVLQLLEQLLNSGPLNLRKVISFRYPTTDESFPDVDCPGSPASIEPGFFLRCVNLHETVGPETWSRFAKREEDSYPEEYLHLAAVTGLTDIVASIISTAGVDINREDGIGFTALQYAVQAGQHGIVQILLDSGARVQGADGEHAAVINKKSTVKFTLKAKI</sequence>
<feature type="region of interest" description="Disordered" evidence="3">
    <location>
        <begin position="8"/>
        <end position="31"/>
    </location>
</feature>
<evidence type="ECO:0000313" key="5">
    <source>
        <dbReference type="EMBL" id="QKX60625.1"/>
    </source>
</evidence>
<feature type="region of interest" description="Disordered" evidence="3">
    <location>
        <begin position="874"/>
        <end position="896"/>
    </location>
</feature>
<dbReference type="OrthoDB" id="7464126at2759"/>
<dbReference type="Gene3D" id="1.25.40.20">
    <property type="entry name" value="Ankyrin repeat-containing domain"/>
    <property type="match status" value="2"/>
</dbReference>
<dbReference type="PROSITE" id="PS50297">
    <property type="entry name" value="ANK_REP_REGION"/>
    <property type="match status" value="2"/>
</dbReference>
<name>A0A7H8R4V4_TALRU</name>
<gene>
    <name evidence="5" type="ORF">TRUGW13939_07771</name>
</gene>
<evidence type="ECO:0000256" key="3">
    <source>
        <dbReference type="SAM" id="MobiDB-lite"/>
    </source>
</evidence>
<dbReference type="SUPFAM" id="SSF48403">
    <property type="entry name" value="Ankyrin repeat"/>
    <property type="match status" value="1"/>
</dbReference>
<dbReference type="InterPro" id="IPR027417">
    <property type="entry name" value="P-loop_NTPase"/>
</dbReference>
<keyword evidence="1" id="KW-0677">Repeat</keyword>
<dbReference type="PROSITE" id="PS50837">
    <property type="entry name" value="NACHT"/>
    <property type="match status" value="1"/>
</dbReference>
<dbReference type="Pfam" id="PF12796">
    <property type="entry name" value="Ank_2"/>
    <property type="match status" value="2"/>
</dbReference>
<dbReference type="RefSeq" id="XP_035346801.1">
    <property type="nucleotide sequence ID" value="XM_035490908.1"/>
</dbReference>
<feature type="domain" description="NACHT" evidence="4">
    <location>
        <begin position="317"/>
        <end position="460"/>
    </location>
</feature>
<dbReference type="InterPro" id="IPR002110">
    <property type="entry name" value="Ankyrin_rpt"/>
</dbReference>
<evidence type="ECO:0000256" key="1">
    <source>
        <dbReference type="ARBA" id="ARBA00022737"/>
    </source>
</evidence>
<evidence type="ECO:0000313" key="6">
    <source>
        <dbReference type="Proteomes" id="UP000509510"/>
    </source>
</evidence>
<feature type="compositionally biased region" description="Basic and acidic residues" evidence="3">
    <location>
        <begin position="874"/>
        <end position="889"/>
    </location>
</feature>
<feature type="repeat" description="ANK" evidence="2">
    <location>
        <begin position="1742"/>
        <end position="1774"/>
    </location>
</feature>
<organism evidence="5 6">
    <name type="scientific">Talaromyces rugulosus</name>
    <name type="common">Penicillium rugulosum</name>
    <dbReference type="NCBI Taxonomy" id="121627"/>
    <lineage>
        <taxon>Eukaryota</taxon>
        <taxon>Fungi</taxon>
        <taxon>Dikarya</taxon>
        <taxon>Ascomycota</taxon>
        <taxon>Pezizomycotina</taxon>
        <taxon>Eurotiomycetes</taxon>
        <taxon>Eurotiomycetidae</taxon>
        <taxon>Eurotiales</taxon>
        <taxon>Trichocomaceae</taxon>
        <taxon>Talaromyces</taxon>
        <taxon>Talaromyces sect. Islandici</taxon>
    </lineage>
</organism>
<evidence type="ECO:0000259" key="4">
    <source>
        <dbReference type="PROSITE" id="PS50837"/>
    </source>
</evidence>
<dbReference type="PROSITE" id="PS50088">
    <property type="entry name" value="ANK_REPEAT"/>
    <property type="match status" value="2"/>
</dbReference>
<dbReference type="GeneID" id="55995261"/>
<dbReference type="KEGG" id="trg:TRUGW13939_07771"/>
<dbReference type="EMBL" id="CP055901">
    <property type="protein sequence ID" value="QKX60625.1"/>
    <property type="molecule type" value="Genomic_DNA"/>
</dbReference>
<dbReference type="InterPro" id="IPR007111">
    <property type="entry name" value="NACHT_NTPase"/>
</dbReference>
<dbReference type="SUPFAM" id="SSF52540">
    <property type="entry name" value="P-loop containing nucleoside triphosphate hydrolases"/>
    <property type="match status" value="2"/>
</dbReference>
<dbReference type="Pfam" id="PF24883">
    <property type="entry name" value="NPHP3_N"/>
    <property type="match status" value="2"/>
</dbReference>
<dbReference type="PANTHER" id="PTHR10039">
    <property type="entry name" value="AMELOGENIN"/>
    <property type="match status" value="1"/>
</dbReference>
<evidence type="ECO:0000256" key="2">
    <source>
        <dbReference type="PROSITE-ProRule" id="PRU00023"/>
    </source>
</evidence>